<dbReference type="InterPro" id="IPR036397">
    <property type="entry name" value="RNaseH_sf"/>
</dbReference>
<comment type="caution">
    <text evidence="1">The sequence shown here is derived from an EMBL/GenBank/DDBJ whole genome shotgun (WGS) entry which is preliminary data.</text>
</comment>
<dbReference type="Gene3D" id="3.30.420.10">
    <property type="entry name" value="Ribonuclease H-like superfamily/Ribonuclease H"/>
    <property type="match status" value="1"/>
</dbReference>
<dbReference type="EMBL" id="AVOT02024596">
    <property type="protein sequence ID" value="MBW0515371.1"/>
    <property type="molecule type" value="Genomic_DNA"/>
</dbReference>
<dbReference type="AlphaFoldDB" id="A0A9Q3E3Q6"/>
<dbReference type="InterPro" id="IPR012337">
    <property type="entry name" value="RNaseH-like_sf"/>
</dbReference>
<evidence type="ECO:0000313" key="1">
    <source>
        <dbReference type="EMBL" id="MBW0515371.1"/>
    </source>
</evidence>
<organism evidence="1 2">
    <name type="scientific">Austropuccinia psidii MF-1</name>
    <dbReference type="NCBI Taxonomy" id="1389203"/>
    <lineage>
        <taxon>Eukaryota</taxon>
        <taxon>Fungi</taxon>
        <taxon>Dikarya</taxon>
        <taxon>Basidiomycota</taxon>
        <taxon>Pucciniomycotina</taxon>
        <taxon>Pucciniomycetes</taxon>
        <taxon>Pucciniales</taxon>
        <taxon>Sphaerophragmiaceae</taxon>
        <taxon>Austropuccinia</taxon>
    </lineage>
</organism>
<keyword evidence="2" id="KW-1185">Reference proteome</keyword>
<evidence type="ECO:0008006" key="3">
    <source>
        <dbReference type="Google" id="ProtNLM"/>
    </source>
</evidence>
<accession>A0A9Q3E3Q6</accession>
<gene>
    <name evidence="1" type="ORF">O181_055086</name>
</gene>
<sequence>MDKPSPIIWTKLSFSTTYHPQTDGLAERMIQTLEEMVRRVCAYGLEFKDCDGFTQDWFTLLHALELVYKRSIHASTNQTPSFL</sequence>
<proteinExistence type="predicted"/>
<name>A0A9Q3E3Q6_9BASI</name>
<evidence type="ECO:0000313" key="2">
    <source>
        <dbReference type="Proteomes" id="UP000765509"/>
    </source>
</evidence>
<dbReference type="GO" id="GO:0003676">
    <property type="term" value="F:nucleic acid binding"/>
    <property type="evidence" value="ECO:0007669"/>
    <property type="project" value="InterPro"/>
</dbReference>
<reference evidence="1" key="1">
    <citation type="submission" date="2021-03" db="EMBL/GenBank/DDBJ databases">
        <title>Draft genome sequence of rust myrtle Austropuccinia psidii MF-1, a brazilian biotype.</title>
        <authorList>
            <person name="Quecine M.C."/>
            <person name="Pachon D.M.R."/>
            <person name="Bonatelli M.L."/>
            <person name="Correr F.H."/>
            <person name="Franceschini L.M."/>
            <person name="Leite T.F."/>
            <person name="Margarido G.R.A."/>
            <person name="Almeida C.A."/>
            <person name="Ferrarezi J.A."/>
            <person name="Labate C.A."/>
        </authorList>
    </citation>
    <scope>NUCLEOTIDE SEQUENCE</scope>
    <source>
        <strain evidence="1">MF-1</strain>
    </source>
</reference>
<dbReference type="Proteomes" id="UP000765509">
    <property type="component" value="Unassembled WGS sequence"/>
</dbReference>
<protein>
    <recommendedName>
        <fullName evidence="3">Integrase catalytic domain-containing protein</fullName>
    </recommendedName>
</protein>
<dbReference type="SUPFAM" id="SSF53098">
    <property type="entry name" value="Ribonuclease H-like"/>
    <property type="match status" value="1"/>
</dbReference>